<dbReference type="AlphaFoldDB" id="A0A8D8M332"/>
<protein>
    <submittedName>
        <fullName evidence="1">Uncharacterized protein</fullName>
    </submittedName>
</protein>
<name>A0A8D8M332_9HEMI</name>
<dbReference type="EMBL" id="HBUF01036826">
    <property type="protein sequence ID" value="CAG6616767.1"/>
    <property type="molecule type" value="Transcribed_RNA"/>
</dbReference>
<sequence length="122" mass="14329">MLNQKLNNRSFVYRELDSELHTQSMQEQYSNTSKYIDMVPTCSKNTLQSEQVKVTKKGRKKSEKTWIEKRPSNVILFGPLGVSFFLLAWRTSTRVQSCRRWHFVRGLLDFYLLGNQSTCFAP</sequence>
<organism evidence="1">
    <name type="scientific">Cacopsylla melanoneura</name>
    <dbReference type="NCBI Taxonomy" id="428564"/>
    <lineage>
        <taxon>Eukaryota</taxon>
        <taxon>Metazoa</taxon>
        <taxon>Ecdysozoa</taxon>
        <taxon>Arthropoda</taxon>
        <taxon>Hexapoda</taxon>
        <taxon>Insecta</taxon>
        <taxon>Pterygota</taxon>
        <taxon>Neoptera</taxon>
        <taxon>Paraneoptera</taxon>
        <taxon>Hemiptera</taxon>
        <taxon>Sternorrhyncha</taxon>
        <taxon>Psylloidea</taxon>
        <taxon>Psyllidae</taxon>
        <taxon>Psyllinae</taxon>
        <taxon>Cacopsylla</taxon>
    </lineage>
</organism>
<proteinExistence type="predicted"/>
<accession>A0A8D8M332</accession>
<reference evidence="1" key="1">
    <citation type="submission" date="2021-05" db="EMBL/GenBank/DDBJ databases">
        <authorList>
            <person name="Alioto T."/>
            <person name="Alioto T."/>
            <person name="Gomez Garrido J."/>
        </authorList>
    </citation>
    <scope>NUCLEOTIDE SEQUENCE</scope>
</reference>
<evidence type="ECO:0000313" key="1">
    <source>
        <dbReference type="EMBL" id="CAG6616767.1"/>
    </source>
</evidence>